<dbReference type="Proteomes" id="UP000006530">
    <property type="component" value="Segment"/>
</dbReference>
<evidence type="ECO:0000313" key="1">
    <source>
        <dbReference type="EMBL" id="ADO98700.1"/>
    </source>
</evidence>
<proteinExistence type="predicted"/>
<name>E3SMQ7_9CAUD</name>
<evidence type="ECO:0000313" key="2">
    <source>
        <dbReference type="Proteomes" id="UP000006530"/>
    </source>
</evidence>
<gene>
    <name evidence="1" type="ORF">PHM1_076</name>
</gene>
<dbReference type="RefSeq" id="YP_004322501.1">
    <property type="nucleotide sequence ID" value="NC_015280.1"/>
</dbReference>
<protein>
    <submittedName>
        <fullName evidence="1">Uncharacterized protein</fullName>
    </submittedName>
</protein>
<sequence>MSNAFVEALPQLMVLVSLSRTSTHISPLDALEVLRLARPRASPQPSSRGGGSFKGVPETTIYKVWETRAKK</sequence>
<keyword evidence="2" id="KW-1185">Reference proteome</keyword>
<organism evidence="1 2">
    <name type="scientific">Prochlorococcus phage P-HM1</name>
    <dbReference type="NCBI Taxonomy" id="445700"/>
    <lineage>
        <taxon>Viruses</taxon>
        <taxon>Duplodnaviria</taxon>
        <taxon>Heunggongvirae</taxon>
        <taxon>Uroviricota</taxon>
        <taxon>Caudoviricetes</taxon>
        <taxon>Eurybiavirus</taxon>
        <taxon>Eurybiavirus PHM2</taxon>
    </lineage>
</organism>
<accession>E3SMQ7</accession>
<dbReference type="EMBL" id="GU071101">
    <property type="protein sequence ID" value="ADO98700.1"/>
    <property type="molecule type" value="Genomic_DNA"/>
</dbReference>
<dbReference type="GeneID" id="10326989"/>
<reference evidence="1 2" key="1">
    <citation type="journal article" date="2010" name="Environ. Microbiol.">
        <title>Genomic analysis of oceanic cyanobacterial myoviruses compared with T4-like myoviruses from diverse hosts and environments.</title>
        <authorList>
            <person name="Sullivan M.B."/>
            <person name="Huang K.H."/>
            <person name="Ignacio-Espinoza J.C."/>
            <person name="Berlin A.M."/>
            <person name="Kelly L."/>
            <person name="Weigele P.R."/>
            <person name="DeFrancesco A.S."/>
            <person name="Kern S.E."/>
            <person name="Thompson L.R."/>
            <person name="Young S."/>
            <person name="Yandava C."/>
            <person name="Fu R."/>
            <person name="Krastins B."/>
            <person name="Chase M."/>
            <person name="Sarracino D."/>
            <person name="Osburne M.S."/>
            <person name="Henn M.R."/>
            <person name="Chisholm S.W."/>
        </authorList>
    </citation>
    <scope>NUCLEOTIDE SEQUENCE [LARGE SCALE GENOMIC DNA]</scope>
    <source>
        <strain evidence="1">M4-247</strain>
    </source>
</reference>
<dbReference type="KEGG" id="vg:10326989"/>